<dbReference type="InterPro" id="IPR013783">
    <property type="entry name" value="Ig-like_fold"/>
</dbReference>
<dbReference type="Gene3D" id="3.40.50.1110">
    <property type="entry name" value="SGNH hydrolase"/>
    <property type="match status" value="1"/>
</dbReference>
<dbReference type="InterPro" id="IPR008979">
    <property type="entry name" value="Galactose-bd-like_sf"/>
</dbReference>
<name>A0A401V2D2_9CELL</name>
<dbReference type="RefSeq" id="WP_124343556.1">
    <property type="nucleotide sequence ID" value="NZ_BHYL01000225.1"/>
</dbReference>
<dbReference type="PROSITE" id="PS50853">
    <property type="entry name" value="FN3"/>
    <property type="match status" value="4"/>
</dbReference>
<dbReference type="SUPFAM" id="SSF69318">
    <property type="entry name" value="Integrin alpha N-terminal domain"/>
    <property type="match status" value="1"/>
</dbReference>
<dbReference type="InterPro" id="IPR036514">
    <property type="entry name" value="SGNH_hydro_sf"/>
</dbReference>
<keyword evidence="4" id="KW-0812">Transmembrane</keyword>
<dbReference type="GO" id="GO:0000272">
    <property type="term" value="P:polysaccharide catabolic process"/>
    <property type="evidence" value="ECO:0007669"/>
    <property type="project" value="UniProtKB-KW"/>
</dbReference>
<dbReference type="SUPFAM" id="SSF49785">
    <property type="entry name" value="Galactose-binding domain-like"/>
    <property type="match status" value="3"/>
</dbReference>
<feature type="domain" description="Fibronectin type-III" evidence="5">
    <location>
        <begin position="232"/>
        <end position="320"/>
    </location>
</feature>
<dbReference type="CDD" id="cd00063">
    <property type="entry name" value="FN3"/>
    <property type="match status" value="2"/>
</dbReference>
<dbReference type="CDD" id="cd01821">
    <property type="entry name" value="Rhamnogalacturan_acetylesterase_like"/>
    <property type="match status" value="1"/>
</dbReference>
<keyword evidence="7" id="KW-1185">Reference proteome</keyword>
<reference evidence="6 7" key="1">
    <citation type="submission" date="2018-11" db="EMBL/GenBank/DDBJ databases">
        <title>Draft genome sequence of Cellulomonas takizawaensis strain TKZ-21.</title>
        <authorList>
            <person name="Yamamura H."/>
            <person name="Hayashi T."/>
            <person name="Hamada M."/>
            <person name="Serisawa Y."/>
            <person name="Matsuyama K."/>
            <person name="Nakagawa Y."/>
            <person name="Otoguro M."/>
            <person name="Yanagida F."/>
            <person name="Hayakawa M."/>
        </authorList>
    </citation>
    <scope>NUCLEOTIDE SEQUENCE [LARGE SCALE GENOMIC DNA]</scope>
    <source>
        <strain evidence="6 7">TKZ-21</strain>
    </source>
</reference>
<dbReference type="EMBL" id="BHYL01000225">
    <property type="protein sequence ID" value="GCD21043.1"/>
    <property type="molecule type" value="Genomic_DNA"/>
</dbReference>
<accession>A0A401V2D2</accession>
<dbReference type="SUPFAM" id="SSF81296">
    <property type="entry name" value="E set domains"/>
    <property type="match status" value="2"/>
</dbReference>
<dbReference type="CDD" id="cd10318">
    <property type="entry name" value="RGL11"/>
    <property type="match status" value="1"/>
</dbReference>
<dbReference type="PANTHER" id="PTHR43118">
    <property type="entry name" value="RHAMNOGALACTURONAN LYASE (EUROFUNG)"/>
    <property type="match status" value="1"/>
</dbReference>
<dbReference type="InterPro" id="IPR001087">
    <property type="entry name" value="GDSL"/>
</dbReference>
<dbReference type="Pfam" id="PF18370">
    <property type="entry name" value="RGI_lyase"/>
    <property type="match status" value="1"/>
</dbReference>
<keyword evidence="2" id="KW-0624">Polysaccharide degradation</keyword>
<feature type="transmembrane region" description="Helical" evidence="4">
    <location>
        <begin position="39"/>
        <end position="61"/>
    </location>
</feature>
<dbReference type="InterPro" id="IPR003961">
    <property type="entry name" value="FN3_dom"/>
</dbReference>
<keyword evidence="1" id="KW-0326">Glycosidase</keyword>
<feature type="domain" description="Fibronectin type-III" evidence="5">
    <location>
        <begin position="949"/>
        <end position="1041"/>
    </location>
</feature>
<keyword evidence="4" id="KW-0472">Membrane</keyword>
<dbReference type="Gene3D" id="2.60.120.430">
    <property type="entry name" value="Galactose-binding lectin"/>
    <property type="match status" value="3"/>
</dbReference>
<evidence type="ECO:0000256" key="1">
    <source>
        <dbReference type="ARBA" id="ARBA00023295"/>
    </source>
</evidence>
<comment type="caution">
    <text evidence="6">The sequence shown here is derived from an EMBL/GenBank/DDBJ whole genome shotgun (WGS) entry which is preliminary data.</text>
</comment>
<dbReference type="SUPFAM" id="SSF49265">
    <property type="entry name" value="Fibronectin type III"/>
    <property type="match status" value="3"/>
</dbReference>
<dbReference type="Proteomes" id="UP000288246">
    <property type="component" value="Unassembled WGS sequence"/>
</dbReference>
<dbReference type="InterPro" id="IPR028994">
    <property type="entry name" value="Integrin_alpha_N"/>
</dbReference>
<dbReference type="PANTHER" id="PTHR43118:SF1">
    <property type="entry name" value="RHAMNOGALACTURONAN LYASE (EUROFUNG)"/>
    <property type="match status" value="1"/>
</dbReference>
<evidence type="ECO:0000256" key="3">
    <source>
        <dbReference type="SAM" id="MobiDB-lite"/>
    </source>
</evidence>
<keyword evidence="1" id="KW-0378">Hydrolase</keyword>
<dbReference type="OrthoDB" id="9802318at2"/>
<protein>
    <recommendedName>
        <fullName evidence="5">Fibronectin type-III domain-containing protein</fullName>
    </recommendedName>
</protein>
<dbReference type="InterPro" id="IPR049366">
    <property type="entry name" value="RGL11_C"/>
</dbReference>
<organism evidence="6 7">
    <name type="scientific">Cellulomonas algicola</name>
    <dbReference type="NCBI Taxonomy" id="2071633"/>
    <lineage>
        <taxon>Bacteria</taxon>
        <taxon>Bacillati</taxon>
        <taxon>Actinomycetota</taxon>
        <taxon>Actinomycetes</taxon>
        <taxon>Micrococcales</taxon>
        <taxon>Cellulomonadaceae</taxon>
        <taxon>Cellulomonas</taxon>
    </lineage>
</organism>
<dbReference type="Gene3D" id="2.60.40.10">
    <property type="entry name" value="Immunoglobulins"/>
    <property type="match status" value="7"/>
</dbReference>
<evidence type="ECO:0000313" key="6">
    <source>
        <dbReference type="EMBL" id="GCD21043.1"/>
    </source>
</evidence>
<feature type="domain" description="Fibronectin type-III" evidence="5">
    <location>
        <begin position="711"/>
        <end position="800"/>
    </location>
</feature>
<dbReference type="Pfam" id="PF00657">
    <property type="entry name" value="Lipase_GDSL"/>
    <property type="match status" value="1"/>
</dbReference>
<gene>
    <name evidence="6" type="ORF">CTKZ_26050</name>
</gene>
<feature type="compositionally biased region" description="Pro residues" evidence="3">
    <location>
        <begin position="1"/>
        <end position="20"/>
    </location>
</feature>
<feature type="domain" description="Fibronectin type-III" evidence="5">
    <location>
        <begin position="1048"/>
        <end position="1138"/>
    </location>
</feature>
<dbReference type="InterPro" id="IPR041624">
    <property type="entry name" value="RGI_lyase"/>
</dbReference>
<sequence length="1942" mass="203598">MRPTRPRTPLPEPAPEPTPGAAPASSAHDLRRAHARRRAAAAVGFTTALATGTLAAVALPAHAADPATWKFDLGTATSPVADGYRQVTEATRYDASTGFGIVPADGVTPISRDRGTTDAADRDFVLATAWSFVVDVPNGTYDVTVRSGDLLATSSTTTTNLTLEGATAGTLKTKQVAAEGTWRTTVADGQLTLGVTGAGAGGYVNAVVVTAVAVEPGPDPDPEPEPDPTIAAPTALRLAHVAPGSATLRWNEVAGATGYVLTRADALAGPYTEVARTTRDVFATDASVDTTTTHWYRVQTLTATGASVPSAAAVSSLAGDGVPDPTLPADGVLAFDLGSGALVPGSTRLDATSAYGPTARAGFVDPSQVTATDRGTADALRSDFVTVGDTELVVDLPAGDYTVDLVAGDTTEASEIAITAEQMAKVATTAKPAGQFLEMSFDIAVVDGQLNLDFAGTAPKLNALTIRQQSPRTAGPKPTVWVTGDSTVQSYTADYAPQAGWGQMIDRYLSDGVVVDNRAIGGRSSKNFISQGRLDEVLRLIKPGDYLFVQFGHNDNSYGVDDRYAAPADYREYLRTYVDGARQRGATPVLVTPVSRRSFDATTGRFNVSFPEYVAAATALAAETGTPLVDLSASSRAYLDEIGPEAAKAVFLHVPAGVYPGRPAGTVDDTHFQEYGAIQMARLVATDVAALDVPLAGEVEGFEPPAAVPDAPAGVVAGNVSNAGVQLTWTPVEGADVYRVYRKDAAAGDDAYALVATSTLAQAAVGGLVEGASYDLRVTAVNGRGESAPSATVRVTTKAALYKFDVQLAGSPVMPGYVEVNQNSRYTPETGWGWLDPTGMGGRDRGTNFPTPPNDLQRDFLLPGPQHVLAVDVPDGSYAVKTYNGDWIGTSRSNVQIEGKDWGASNAGAGAVSEKVSQPVLVTDGQLSIVMTGSSSRLNGVEITPLLLAPQDLVLDGVSIDGAAVSVALSWTGTDDSAGYRVYRQASGAAAPVAIGETIDPAFVDTAADVGLAYRYHVVALDPSGAESVPTDVLDVTTVDPSVPVAGVPFPVTLGAVNKNDVTVRWSPVDGALFYQVYRSESVSGPYELVGRASTASYTDTTVLTTIAYSYRVASVNAGGVSAQSLPVTSPAVTTLSRQSERLDRSPVAVAVDGGVYVGWRMLGTDPESIGFHVYRDGRRITGAPIGGSTNTLDAGGTAASTYRVSSVVDGIERWATPEFRPWSEQHLDVPLDKPADAYAKDGQPYTYNANDASVGDLDGDGQYEIVVKWDPSNSKDNSQAGYTGNVYLDAYELDGTRLWRVDLGRNIRAGAHYTQFQVFDLDGDGRAEVTAKTADGTVDGVGGVIGDARADYRNSSGYVLTGPEFLTVFDGRSGAAVDTVDYTPPRGDVSAWGDAYGNRVDRFLAGVAYLDGEHPSLVVSRGYYTRTVIATYDFDGAQLVQRWVFDSDVEGDRYKGQGNHNLSVADVDGDQKDEIVFGSMTVDDDGDPLYVTGLGHGDALHVSDLDPSRDGLEVFAVHEEAPSSKGIGATFRDARTGEVLWSMPAAKDTGRGASADIDPSHDGAESWAVVDTGEWNSRAGQLRAADGTLIGTSIPAANFLTWWDGDLLREITDHDWDATTTTGVPTIAKWSPSAGAATEIYRATGTLSNNGTKGTPALQADLFGDWREELVTRLADSSALRIATTVDVTQHRLRTLQSDPVYRLGVAWQNTGYNQPPHTSYFLGAGMTTPPAPRLALTGADPGPGERVPGPATGAPARGALSSDNWDGDGTYTVALNVWWGQNAHTVTLLENGVEIARRDLVDATPSAQSAAFQVAGRGNGTYVYTAVLTNQHGSTTTAPLTVVVSKANPATPVLSHDNWDGDGTYTVTTNLWWGTNATEYRLYEDGVLVDAQALVANGVNAQKATTTVTGRAVGTHVYRAELSNAAGTTSSTDLKVVVRR</sequence>
<dbReference type="SUPFAM" id="SSF52266">
    <property type="entry name" value="SGNH hydrolase"/>
    <property type="match status" value="1"/>
</dbReference>
<dbReference type="InterPro" id="IPR049033">
    <property type="entry name" value="AGA-YXIM_GBD"/>
</dbReference>
<proteinExistence type="predicted"/>
<dbReference type="GO" id="GO:0016798">
    <property type="term" value="F:hydrolase activity, acting on glycosyl bonds"/>
    <property type="evidence" value="ECO:0007669"/>
    <property type="project" value="UniProtKB-KW"/>
</dbReference>
<feature type="region of interest" description="Disordered" evidence="3">
    <location>
        <begin position="1"/>
        <end position="33"/>
    </location>
</feature>
<dbReference type="Pfam" id="PF21254">
    <property type="entry name" value="AGA-YXIM_GBD"/>
    <property type="match status" value="2"/>
</dbReference>
<dbReference type="SMART" id="SM00060">
    <property type="entry name" value="FN3"/>
    <property type="match status" value="4"/>
</dbReference>
<dbReference type="InterPro" id="IPR014756">
    <property type="entry name" value="Ig_E-set"/>
</dbReference>
<evidence type="ECO:0000313" key="7">
    <source>
        <dbReference type="Proteomes" id="UP000288246"/>
    </source>
</evidence>
<dbReference type="InterPro" id="IPR037459">
    <property type="entry name" value="RhgT-like"/>
</dbReference>
<dbReference type="InterPro" id="IPR034641">
    <property type="entry name" value="RGL11"/>
</dbReference>
<dbReference type="InterPro" id="IPR036116">
    <property type="entry name" value="FN3_sf"/>
</dbReference>
<keyword evidence="2" id="KW-0119">Carbohydrate metabolism</keyword>
<evidence type="ECO:0000256" key="2">
    <source>
        <dbReference type="ARBA" id="ARBA00023326"/>
    </source>
</evidence>
<dbReference type="Pfam" id="PF00041">
    <property type="entry name" value="fn3"/>
    <property type="match status" value="1"/>
</dbReference>
<evidence type="ECO:0000256" key="4">
    <source>
        <dbReference type="SAM" id="Phobius"/>
    </source>
</evidence>
<evidence type="ECO:0000259" key="5">
    <source>
        <dbReference type="PROSITE" id="PS50853"/>
    </source>
</evidence>
<dbReference type="Pfam" id="PF21348">
    <property type="entry name" value="RGL11_C"/>
    <property type="match status" value="1"/>
</dbReference>
<keyword evidence="4" id="KW-1133">Transmembrane helix</keyword>